<protein>
    <submittedName>
        <fullName evidence="2">DUF4365 domain-containing protein</fullName>
    </submittedName>
</protein>
<feature type="domain" description="DUF4365" evidence="1">
    <location>
        <begin position="32"/>
        <end position="159"/>
    </location>
</feature>
<evidence type="ECO:0000259" key="1">
    <source>
        <dbReference type="Pfam" id="PF14280"/>
    </source>
</evidence>
<name>A0A9X5BKY0_9FIRM</name>
<sequence length="343" mass="40138">MDVSNKANFERINMGEKLPKYTKNQQIGNRSATILKSVMQKYCIFPDIEQSQDLGIDFIGTVINDGTPTEYNFNAQCKGTDNSEVKLNADGTVFAYPIKVSTINYWKQKKDVTFLFLVDEKNEQIYWTAPLKEIENKDLSAQDTYTFHVSKINCLDKNSMVLPEPFIFEIIRYYANFSETVIKQLDKVQDYSTDSDSRTNMLELMEVLEKNFNKVDKKYKETIDKLIEKIKFDLERSFYYCGQLDQMDEIVRIYCPNGIYNTPFGTGNSAKTIEECKEKIDALISRNDVTYKELFELSKEVSELRGNFLGFFREMVYEDMPFSNHDDIEKEFNEWLRETGKFV</sequence>
<dbReference type="Pfam" id="PF14280">
    <property type="entry name" value="DUF4365"/>
    <property type="match status" value="1"/>
</dbReference>
<gene>
    <name evidence="2" type="ORF">D5281_24790</name>
</gene>
<dbReference type="Proteomes" id="UP001154420">
    <property type="component" value="Unassembled WGS sequence"/>
</dbReference>
<dbReference type="EMBL" id="QZDT01000135">
    <property type="protein sequence ID" value="NBJ95631.1"/>
    <property type="molecule type" value="Genomic_DNA"/>
</dbReference>
<comment type="caution">
    <text evidence="2">The sequence shown here is derived from an EMBL/GenBank/DDBJ whole genome shotgun (WGS) entry which is preliminary data.</text>
</comment>
<organism evidence="2 3">
    <name type="scientific">Parablautia muri</name>
    <dbReference type="NCBI Taxonomy" id="2320879"/>
    <lineage>
        <taxon>Bacteria</taxon>
        <taxon>Bacillati</taxon>
        <taxon>Bacillota</taxon>
        <taxon>Clostridia</taxon>
        <taxon>Lachnospirales</taxon>
        <taxon>Lachnospiraceae</taxon>
        <taxon>Parablautia</taxon>
    </lineage>
</organism>
<dbReference type="AlphaFoldDB" id="A0A9X5BKY0"/>
<evidence type="ECO:0000313" key="2">
    <source>
        <dbReference type="EMBL" id="NBJ95631.1"/>
    </source>
</evidence>
<evidence type="ECO:0000313" key="3">
    <source>
        <dbReference type="Proteomes" id="UP001154420"/>
    </source>
</evidence>
<dbReference type="InterPro" id="IPR025375">
    <property type="entry name" value="DUF4365"/>
</dbReference>
<accession>A0A9X5BKY0</accession>
<reference evidence="2" key="1">
    <citation type="submission" date="2018-09" db="EMBL/GenBank/DDBJ databases">
        <title>Murine metabolic-syndrome-specific gut microbial biobank.</title>
        <authorList>
            <person name="Liu C."/>
        </authorList>
    </citation>
    <scope>NUCLEOTIDE SEQUENCE</scope>
    <source>
        <strain evidence="2">D42-62</strain>
    </source>
</reference>
<keyword evidence="3" id="KW-1185">Reference proteome</keyword>
<proteinExistence type="predicted"/>